<organism evidence="2 3">
    <name type="scientific">Halopseudomonas laoshanensis</name>
    <dbReference type="NCBI Taxonomy" id="2268758"/>
    <lineage>
        <taxon>Bacteria</taxon>
        <taxon>Pseudomonadati</taxon>
        <taxon>Pseudomonadota</taxon>
        <taxon>Gammaproteobacteria</taxon>
        <taxon>Pseudomonadales</taxon>
        <taxon>Pseudomonadaceae</taxon>
        <taxon>Halopseudomonas</taxon>
    </lineage>
</organism>
<evidence type="ECO:0000256" key="1">
    <source>
        <dbReference type="PROSITE-ProRule" id="PRU00339"/>
    </source>
</evidence>
<comment type="caution">
    <text evidence="2">The sequence shown here is derived from an EMBL/GenBank/DDBJ whole genome shotgun (WGS) entry which is preliminary data.</text>
</comment>
<evidence type="ECO:0000313" key="2">
    <source>
        <dbReference type="EMBL" id="KAA0694223.1"/>
    </source>
</evidence>
<dbReference type="AlphaFoldDB" id="A0A7V7GT57"/>
<keyword evidence="3" id="KW-1185">Reference proteome</keyword>
<keyword evidence="1" id="KW-0802">TPR repeat</keyword>
<protein>
    <recommendedName>
        <fullName evidence="4">Tetratricopeptide repeat protein</fullName>
    </recommendedName>
</protein>
<sequence>MPPRDLVVLSAEETATAAAASAALPAALLSATAVVQELRALIELSRATGSPRPLGLADGLLRRLSEAQWTADVYLMRATIHQRLHRFDQAEADLDRVLALQPGNRQAWLTRYSIALVRNDLVAAGRACEQLGQGSANLLAASCKQELASFAARPDQAFDRLRQALEQSTSASATERDYALLTLTEMAERLELPQAGAYWQRSFLQNPDDLYRRARYADWLLSEGQHEQALELTRGFNDVDTLAVLHAIAMTRLDHPEQETLVAELEDRFAEARWRGDFLHHWEYGRFLLDVKGDADAALVVARANWETQRAQPDRELLVRAAAVADEPVVLDALSDDDRGTL</sequence>
<dbReference type="InterPro" id="IPR019734">
    <property type="entry name" value="TPR_rpt"/>
</dbReference>
<dbReference type="Gene3D" id="1.25.40.10">
    <property type="entry name" value="Tetratricopeptide repeat domain"/>
    <property type="match status" value="1"/>
</dbReference>
<dbReference type="RefSeq" id="WP_149333055.1">
    <property type="nucleotide sequence ID" value="NZ_QOVF01000003.1"/>
</dbReference>
<dbReference type="EMBL" id="QOVF01000003">
    <property type="protein sequence ID" value="KAA0694223.1"/>
    <property type="molecule type" value="Genomic_DNA"/>
</dbReference>
<gene>
    <name evidence="2" type="ORF">DT594_13045</name>
</gene>
<dbReference type="InterPro" id="IPR011990">
    <property type="entry name" value="TPR-like_helical_dom_sf"/>
</dbReference>
<evidence type="ECO:0000313" key="3">
    <source>
        <dbReference type="Proteomes" id="UP000463138"/>
    </source>
</evidence>
<name>A0A7V7GT57_9GAMM</name>
<feature type="repeat" description="TPR" evidence="1">
    <location>
        <begin position="71"/>
        <end position="104"/>
    </location>
</feature>
<evidence type="ECO:0008006" key="4">
    <source>
        <dbReference type="Google" id="ProtNLM"/>
    </source>
</evidence>
<proteinExistence type="predicted"/>
<dbReference type="SMART" id="SM00028">
    <property type="entry name" value="TPR"/>
    <property type="match status" value="1"/>
</dbReference>
<reference evidence="2 3" key="1">
    <citation type="submission" date="2018-07" db="EMBL/GenBank/DDBJ databases">
        <title>Pseudomonas laoshanensis sp. nov., isolated from soil.</title>
        <authorList>
            <person name="Sun J."/>
            <person name="Yu L."/>
            <person name="Wang M."/>
            <person name="Zhang C."/>
        </authorList>
    </citation>
    <scope>NUCLEOTIDE SEQUENCE [LARGE SCALE GENOMIC DNA]</scope>
    <source>
        <strain evidence="2 3">Y22</strain>
    </source>
</reference>
<dbReference type="SUPFAM" id="SSF48452">
    <property type="entry name" value="TPR-like"/>
    <property type="match status" value="1"/>
</dbReference>
<dbReference type="Proteomes" id="UP000463138">
    <property type="component" value="Unassembled WGS sequence"/>
</dbReference>
<dbReference type="OrthoDB" id="9777400at2"/>
<accession>A0A7V7GT57</accession>
<dbReference type="PROSITE" id="PS50005">
    <property type="entry name" value="TPR"/>
    <property type="match status" value="1"/>
</dbReference>